<evidence type="ECO:0000256" key="1">
    <source>
        <dbReference type="ARBA" id="ARBA00022679"/>
    </source>
</evidence>
<dbReference type="InterPro" id="IPR050832">
    <property type="entry name" value="Bact_Acetyltransf"/>
</dbReference>
<dbReference type="SUPFAM" id="SSF55729">
    <property type="entry name" value="Acyl-CoA N-acyltransferases (Nat)"/>
    <property type="match status" value="1"/>
</dbReference>
<keyword evidence="5" id="KW-1185">Reference proteome</keyword>
<dbReference type="CDD" id="cd04301">
    <property type="entry name" value="NAT_SF"/>
    <property type="match status" value="1"/>
</dbReference>
<dbReference type="Pfam" id="PF00583">
    <property type="entry name" value="Acetyltransf_1"/>
    <property type="match status" value="1"/>
</dbReference>
<dbReference type="EMBL" id="JARJLM010000532">
    <property type="protein sequence ID" value="MDF3837720.1"/>
    <property type="molecule type" value="Genomic_DNA"/>
</dbReference>
<comment type="caution">
    <text evidence="4">The sequence shown here is derived from an EMBL/GenBank/DDBJ whole genome shotgun (WGS) entry which is preliminary data.</text>
</comment>
<sequence length="145" mass="15931">MPIQIRLARPSDVGDIFRVRTSVNENVLSVTEMADMGITEASVTDMIRSAPCAWVACENAQVVGFSMIDSNEGSLFAAFVLPSHEGKGIGKKLVQAAEEVLFSKHALAWLETAETSRAAGFYRHLGWGHERDVGEGDIRLEKRRL</sequence>
<dbReference type="PANTHER" id="PTHR43877:SF2">
    <property type="entry name" value="AMINOALKYLPHOSPHONATE N-ACETYLTRANSFERASE-RELATED"/>
    <property type="match status" value="1"/>
</dbReference>
<reference evidence="4 5" key="1">
    <citation type="submission" date="2023-03" db="EMBL/GenBank/DDBJ databases">
        <title>Draft assemblies of triclosan tolerant bacteria isolated from returned activated sludge.</title>
        <authorList>
            <person name="Van Hamelsveld S."/>
        </authorList>
    </citation>
    <scope>NUCLEOTIDE SEQUENCE [LARGE SCALE GENOMIC DNA]</scope>
    <source>
        <strain evidence="4 5">GW210010_S58</strain>
    </source>
</reference>
<gene>
    <name evidence="4" type="ORF">P3W85_33010</name>
</gene>
<keyword evidence="2" id="KW-0012">Acyltransferase</keyword>
<feature type="domain" description="N-acetyltransferase" evidence="3">
    <location>
        <begin position="3"/>
        <end position="145"/>
    </location>
</feature>
<dbReference type="RefSeq" id="WP_276267851.1">
    <property type="nucleotide sequence ID" value="NZ_JARJLM010000532.1"/>
</dbReference>
<keyword evidence="1" id="KW-0808">Transferase</keyword>
<dbReference type="Proteomes" id="UP001216674">
    <property type="component" value="Unassembled WGS sequence"/>
</dbReference>
<evidence type="ECO:0000313" key="5">
    <source>
        <dbReference type="Proteomes" id="UP001216674"/>
    </source>
</evidence>
<evidence type="ECO:0000259" key="3">
    <source>
        <dbReference type="PROSITE" id="PS51186"/>
    </source>
</evidence>
<evidence type="ECO:0000256" key="2">
    <source>
        <dbReference type="ARBA" id="ARBA00023315"/>
    </source>
</evidence>
<organism evidence="4 5">
    <name type="scientific">Cupriavidus basilensis</name>
    <dbReference type="NCBI Taxonomy" id="68895"/>
    <lineage>
        <taxon>Bacteria</taxon>
        <taxon>Pseudomonadati</taxon>
        <taxon>Pseudomonadota</taxon>
        <taxon>Betaproteobacteria</taxon>
        <taxon>Burkholderiales</taxon>
        <taxon>Burkholderiaceae</taxon>
        <taxon>Cupriavidus</taxon>
    </lineage>
</organism>
<proteinExistence type="predicted"/>
<evidence type="ECO:0000313" key="4">
    <source>
        <dbReference type="EMBL" id="MDF3837720.1"/>
    </source>
</evidence>
<dbReference type="InterPro" id="IPR000182">
    <property type="entry name" value="GNAT_dom"/>
</dbReference>
<protein>
    <submittedName>
        <fullName evidence="4">GNAT family N-acetyltransferase</fullName>
    </submittedName>
</protein>
<dbReference type="PROSITE" id="PS51186">
    <property type="entry name" value="GNAT"/>
    <property type="match status" value="1"/>
</dbReference>
<dbReference type="InterPro" id="IPR016181">
    <property type="entry name" value="Acyl_CoA_acyltransferase"/>
</dbReference>
<name>A0ABT6AYL5_9BURK</name>
<dbReference type="PANTHER" id="PTHR43877">
    <property type="entry name" value="AMINOALKYLPHOSPHONATE N-ACETYLTRANSFERASE-RELATED-RELATED"/>
    <property type="match status" value="1"/>
</dbReference>
<dbReference type="Gene3D" id="3.40.630.30">
    <property type="match status" value="1"/>
</dbReference>
<accession>A0ABT6AYL5</accession>